<protein>
    <submittedName>
        <fullName evidence="1">Uncharacterized protein</fullName>
    </submittedName>
</protein>
<dbReference type="EMBL" id="JAWQEG010002804">
    <property type="protein sequence ID" value="KAK3869643.1"/>
    <property type="molecule type" value="Genomic_DNA"/>
</dbReference>
<dbReference type="AlphaFoldDB" id="A0AAE1FBD6"/>
<name>A0AAE1FBD6_PETCI</name>
<accession>A0AAE1FBD6</accession>
<dbReference type="Proteomes" id="UP001286313">
    <property type="component" value="Unassembled WGS sequence"/>
</dbReference>
<organism evidence="1 2">
    <name type="scientific">Petrolisthes cinctipes</name>
    <name type="common">Flat porcelain crab</name>
    <dbReference type="NCBI Taxonomy" id="88211"/>
    <lineage>
        <taxon>Eukaryota</taxon>
        <taxon>Metazoa</taxon>
        <taxon>Ecdysozoa</taxon>
        <taxon>Arthropoda</taxon>
        <taxon>Crustacea</taxon>
        <taxon>Multicrustacea</taxon>
        <taxon>Malacostraca</taxon>
        <taxon>Eumalacostraca</taxon>
        <taxon>Eucarida</taxon>
        <taxon>Decapoda</taxon>
        <taxon>Pleocyemata</taxon>
        <taxon>Anomura</taxon>
        <taxon>Galatheoidea</taxon>
        <taxon>Porcellanidae</taxon>
        <taxon>Petrolisthes</taxon>
    </lineage>
</organism>
<reference evidence="1" key="1">
    <citation type="submission" date="2023-10" db="EMBL/GenBank/DDBJ databases">
        <title>Genome assemblies of two species of porcelain crab, Petrolisthes cinctipes and Petrolisthes manimaculis (Anomura: Porcellanidae).</title>
        <authorList>
            <person name="Angst P."/>
        </authorList>
    </citation>
    <scope>NUCLEOTIDE SEQUENCE</scope>
    <source>
        <strain evidence="1">PB745_01</strain>
        <tissue evidence="1">Gill</tissue>
    </source>
</reference>
<comment type="caution">
    <text evidence="1">The sequence shown here is derived from an EMBL/GenBank/DDBJ whole genome shotgun (WGS) entry which is preliminary data.</text>
</comment>
<gene>
    <name evidence="1" type="ORF">Pcinc_025062</name>
</gene>
<proteinExistence type="predicted"/>
<evidence type="ECO:0000313" key="1">
    <source>
        <dbReference type="EMBL" id="KAK3869643.1"/>
    </source>
</evidence>
<evidence type="ECO:0000313" key="2">
    <source>
        <dbReference type="Proteomes" id="UP001286313"/>
    </source>
</evidence>
<sequence length="110" mass="12521">MQTTRTLRLRHYSTTSTHHQTTLYLLQVGYSYLTIPHLSLFLLPNYTTNHIPPSLPHHTSNHTTSSHPNHSIQPTTSHHLYHTTHTTTLLHLSPITVHIQPHPNLSSSTS</sequence>
<keyword evidence="2" id="KW-1185">Reference proteome</keyword>